<comment type="caution">
    <text evidence="1">The sequence shown here is derived from an EMBL/GenBank/DDBJ whole genome shotgun (WGS) entry which is preliminary data.</text>
</comment>
<protein>
    <submittedName>
        <fullName evidence="1">Uncharacterized protein</fullName>
    </submittedName>
</protein>
<proteinExistence type="predicted"/>
<evidence type="ECO:0000313" key="1">
    <source>
        <dbReference type="EMBL" id="KAJ7364901.1"/>
    </source>
</evidence>
<sequence length="392" mass="43750">MALSLDLHSPQKWIAFRRLAALNCASRLIRRMHLGPSLALLLSYPRTQKSEPLCAIPKHPDGRGPDDFVVFEVEETLFRVHMSLLLLKIWNPVDSVDSTEPGNLTSDPVILSDTAENFRFFLWDLQAFPHELSQLNTGDSDVIDVVNRLLDITEMANKHHLSVLQAPALESLHHFVLSPHFHSVSSAQHCRVLRIALASSTLGQTALLDDVSRRLIHHILRRRSSALDDDNPLLSFVEDGNDTRLRKIRGAIYYRQLIERRLDDDQTTAGSMDEERHVRFDLRRAHASLSALSSRLCASAPHIPCSTSHPACLRAWEEIWVSAIGASQTSPTLLDLADVLGRLRRMVPVLKRLLPKAPGMGIECGLAALEAVGVLRDEVVEGLVDHFVSPPP</sequence>
<gene>
    <name evidence="1" type="ORF">DFH08DRAFT_1073423</name>
</gene>
<organism evidence="1 2">
    <name type="scientific">Mycena albidolilacea</name>
    <dbReference type="NCBI Taxonomy" id="1033008"/>
    <lineage>
        <taxon>Eukaryota</taxon>
        <taxon>Fungi</taxon>
        <taxon>Dikarya</taxon>
        <taxon>Basidiomycota</taxon>
        <taxon>Agaricomycotina</taxon>
        <taxon>Agaricomycetes</taxon>
        <taxon>Agaricomycetidae</taxon>
        <taxon>Agaricales</taxon>
        <taxon>Marasmiineae</taxon>
        <taxon>Mycenaceae</taxon>
        <taxon>Mycena</taxon>
    </lineage>
</organism>
<reference evidence="1" key="1">
    <citation type="submission" date="2023-03" db="EMBL/GenBank/DDBJ databases">
        <title>Massive genome expansion in bonnet fungi (Mycena s.s.) driven by repeated elements and novel gene families across ecological guilds.</title>
        <authorList>
            <consortium name="Lawrence Berkeley National Laboratory"/>
            <person name="Harder C.B."/>
            <person name="Miyauchi S."/>
            <person name="Viragh M."/>
            <person name="Kuo A."/>
            <person name="Thoen E."/>
            <person name="Andreopoulos B."/>
            <person name="Lu D."/>
            <person name="Skrede I."/>
            <person name="Drula E."/>
            <person name="Henrissat B."/>
            <person name="Morin E."/>
            <person name="Kohler A."/>
            <person name="Barry K."/>
            <person name="LaButti K."/>
            <person name="Morin E."/>
            <person name="Salamov A."/>
            <person name="Lipzen A."/>
            <person name="Mereny Z."/>
            <person name="Hegedus B."/>
            <person name="Baldrian P."/>
            <person name="Stursova M."/>
            <person name="Weitz H."/>
            <person name="Taylor A."/>
            <person name="Grigoriev I.V."/>
            <person name="Nagy L.G."/>
            <person name="Martin F."/>
            <person name="Kauserud H."/>
        </authorList>
    </citation>
    <scope>NUCLEOTIDE SEQUENCE</scope>
    <source>
        <strain evidence="1">CBHHK002</strain>
    </source>
</reference>
<dbReference type="Proteomes" id="UP001218218">
    <property type="component" value="Unassembled WGS sequence"/>
</dbReference>
<dbReference type="EMBL" id="JARIHO010000003">
    <property type="protein sequence ID" value="KAJ7364901.1"/>
    <property type="molecule type" value="Genomic_DNA"/>
</dbReference>
<dbReference type="AlphaFoldDB" id="A0AAD7AQ35"/>
<name>A0AAD7AQ35_9AGAR</name>
<evidence type="ECO:0000313" key="2">
    <source>
        <dbReference type="Proteomes" id="UP001218218"/>
    </source>
</evidence>
<accession>A0AAD7AQ35</accession>
<keyword evidence="2" id="KW-1185">Reference proteome</keyword>